<evidence type="ECO:0000256" key="2">
    <source>
        <dbReference type="ARBA" id="ARBA00022908"/>
    </source>
</evidence>
<evidence type="ECO:0000256" key="5">
    <source>
        <dbReference type="PROSITE-ProRule" id="PRU01248"/>
    </source>
</evidence>
<keyword evidence="3 5" id="KW-0238">DNA-binding</keyword>
<dbReference type="GO" id="GO:0003677">
    <property type="term" value="F:DNA binding"/>
    <property type="evidence" value="ECO:0007669"/>
    <property type="project" value="UniProtKB-UniRule"/>
</dbReference>
<evidence type="ECO:0000256" key="3">
    <source>
        <dbReference type="ARBA" id="ARBA00023125"/>
    </source>
</evidence>
<dbReference type="OrthoDB" id="107900at2"/>
<evidence type="ECO:0000313" key="9">
    <source>
        <dbReference type="Proteomes" id="UP000275076"/>
    </source>
</evidence>
<keyword evidence="4" id="KW-0233">DNA recombination</keyword>
<dbReference type="CDD" id="cd00397">
    <property type="entry name" value="DNA_BRE_C"/>
    <property type="match status" value="1"/>
</dbReference>
<proteinExistence type="inferred from homology"/>
<dbReference type="PROSITE" id="PS51900">
    <property type="entry name" value="CB"/>
    <property type="match status" value="1"/>
</dbReference>
<dbReference type="SUPFAM" id="SSF56349">
    <property type="entry name" value="DNA breaking-rejoining enzymes"/>
    <property type="match status" value="1"/>
</dbReference>
<dbReference type="PANTHER" id="PTHR30349">
    <property type="entry name" value="PHAGE INTEGRASE-RELATED"/>
    <property type="match status" value="1"/>
</dbReference>
<dbReference type="GO" id="GO:0015074">
    <property type="term" value="P:DNA integration"/>
    <property type="evidence" value="ECO:0007669"/>
    <property type="project" value="UniProtKB-KW"/>
</dbReference>
<comment type="similarity">
    <text evidence="1">Belongs to the 'phage' integrase family.</text>
</comment>
<feature type="domain" description="Core-binding (CB)" evidence="7">
    <location>
        <begin position="22"/>
        <end position="109"/>
    </location>
</feature>
<dbReference type="Proteomes" id="UP000275076">
    <property type="component" value="Unassembled WGS sequence"/>
</dbReference>
<dbReference type="InterPro" id="IPR004107">
    <property type="entry name" value="Integrase_SAM-like_N"/>
</dbReference>
<dbReference type="InterPro" id="IPR002104">
    <property type="entry name" value="Integrase_catalytic"/>
</dbReference>
<dbReference type="Pfam" id="PF00589">
    <property type="entry name" value="Phage_integrase"/>
    <property type="match status" value="1"/>
</dbReference>
<keyword evidence="2" id="KW-0229">DNA integration</keyword>
<sequence length="319" mass="36957">MARRKNVINEDSLEEKAVVDAEDFETSTHAFLRDCKIRNLSEESVKFYDKELRGVLRLLEAADADTHPQKIDAESIRNNIILAMMESGAKEGAINARLRGLRTFLNYLVREGILDHSPMKKVGLIRQKKTIIEAFSRQQLRLLFAAADDGTFTGFRDKTAMMLLFETGLRSNEMVNVKVSDIKWEHNVIDVHHPKNYRERTVPFQTTMKRQLRKYVALRGKLENDFLFVTIDNTPLTKRQLQNRINHYGVKAGIKDVRTSPHTFRHSFAKYSVLNGADMFTLQKILGHSSLEMVRVYVELFSPEIMENHRKFSPIEKLF</sequence>
<dbReference type="InterPro" id="IPR050090">
    <property type="entry name" value="Tyrosine_recombinase_XerCD"/>
</dbReference>
<dbReference type="Pfam" id="PF02899">
    <property type="entry name" value="Phage_int_SAM_1"/>
    <property type="match status" value="1"/>
</dbReference>
<feature type="domain" description="Tyr recombinase" evidence="6">
    <location>
        <begin position="130"/>
        <end position="311"/>
    </location>
</feature>
<dbReference type="Gene3D" id="1.10.150.130">
    <property type="match status" value="1"/>
</dbReference>
<dbReference type="PROSITE" id="PS51898">
    <property type="entry name" value="TYR_RECOMBINASE"/>
    <property type="match status" value="1"/>
</dbReference>
<name>A0A3R9P1J8_9BACI</name>
<protein>
    <submittedName>
        <fullName evidence="8">Recombinase XerD</fullName>
    </submittedName>
</protein>
<dbReference type="PANTHER" id="PTHR30349:SF41">
    <property type="entry name" value="INTEGRASE_RECOMBINASE PROTEIN MJ0367-RELATED"/>
    <property type="match status" value="1"/>
</dbReference>
<dbReference type="Gene3D" id="1.10.443.10">
    <property type="entry name" value="Intergrase catalytic core"/>
    <property type="match status" value="1"/>
</dbReference>
<comment type="caution">
    <text evidence="8">The sequence shown here is derived from an EMBL/GenBank/DDBJ whole genome shotgun (WGS) entry which is preliminary data.</text>
</comment>
<dbReference type="InterPro" id="IPR013762">
    <property type="entry name" value="Integrase-like_cat_sf"/>
</dbReference>
<reference evidence="8 9" key="1">
    <citation type="submission" date="2018-10" db="EMBL/GenBank/DDBJ databases">
        <title>Draft genome sequence of Bacillus salarius IM0101, isolated from a hypersaline soil in Inner Mongolia, China.</title>
        <authorList>
            <person name="Yamprayoonswat W."/>
            <person name="Boonvisut S."/>
            <person name="Jumpathong W."/>
            <person name="Sittihan S."/>
            <person name="Ruangsuj P."/>
            <person name="Wanthongcharoen S."/>
            <person name="Thongpramul N."/>
            <person name="Pimmason S."/>
            <person name="Yu B."/>
            <person name="Yasawong M."/>
        </authorList>
    </citation>
    <scope>NUCLEOTIDE SEQUENCE [LARGE SCALE GENOMIC DNA]</scope>
    <source>
        <strain evidence="8 9">IM0101</strain>
    </source>
</reference>
<evidence type="ECO:0000313" key="8">
    <source>
        <dbReference type="EMBL" id="RSL28889.1"/>
    </source>
</evidence>
<dbReference type="AlphaFoldDB" id="A0A3R9P1J8"/>
<accession>A0A3R9P1J8</accession>
<dbReference type="InterPro" id="IPR044068">
    <property type="entry name" value="CB"/>
</dbReference>
<dbReference type="InterPro" id="IPR011010">
    <property type="entry name" value="DNA_brk_join_enz"/>
</dbReference>
<dbReference type="RefSeq" id="WP_125563521.1">
    <property type="nucleotide sequence ID" value="NZ_RBVX01000124.1"/>
</dbReference>
<keyword evidence="9" id="KW-1185">Reference proteome</keyword>
<evidence type="ECO:0000256" key="4">
    <source>
        <dbReference type="ARBA" id="ARBA00023172"/>
    </source>
</evidence>
<organism evidence="8 9">
    <name type="scientific">Salibacterium salarium</name>
    <dbReference type="NCBI Taxonomy" id="284579"/>
    <lineage>
        <taxon>Bacteria</taxon>
        <taxon>Bacillati</taxon>
        <taxon>Bacillota</taxon>
        <taxon>Bacilli</taxon>
        <taxon>Bacillales</taxon>
        <taxon>Bacillaceae</taxon>
    </lineage>
</organism>
<evidence type="ECO:0000256" key="1">
    <source>
        <dbReference type="ARBA" id="ARBA00008857"/>
    </source>
</evidence>
<dbReference type="GO" id="GO:0006310">
    <property type="term" value="P:DNA recombination"/>
    <property type="evidence" value="ECO:0007669"/>
    <property type="project" value="UniProtKB-KW"/>
</dbReference>
<evidence type="ECO:0000259" key="6">
    <source>
        <dbReference type="PROSITE" id="PS51898"/>
    </source>
</evidence>
<gene>
    <name evidence="8" type="ORF">D7Z54_34085</name>
</gene>
<dbReference type="EMBL" id="RBVX01000124">
    <property type="protein sequence ID" value="RSL28889.1"/>
    <property type="molecule type" value="Genomic_DNA"/>
</dbReference>
<evidence type="ECO:0000259" key="7">
    <source>
        <dbReference type="PROSITE" id="PS51900"/>
    </source>
</evidence>
<dbReference type="InterPro" id="IPR010998">
    <property type="entry name" value="Integrase_recombinase_N"/>
</dbReference>